<gene>
    <name evidence="2" type="ORF">H8730_14020</name>
</gene>
<accession>A0A926DSV2</accession>
<keyword evidence="1" id="KW-1133">Transmembrane helix</keyword>
<keyword evidence="1" id="KW-0472">Membrane</keyword>
<evidence type="ECO:0000313" key="2">
    <source>
        <dbReference type="EMBL" id="MBC8544660.1"/>
    </source>
</evidence>
<reference evidence="2" key="1">
    <citation type="submission" date="2020-08" db="EMBL/GenBank/DDBJ databases">
        <title>Genome public.</title>
        <authorList>
            <person name="Liu C."/>
            <person name="Sun Q."/>
        </authorList>
    </citation>
    <scope>NUCLEOTIDE SEQUENCE</scope>
    <source>
        <strain evidence="2">NSJ-32</strain>
    </source>
</reference>
<dbReference type="Pfam" id="PF10825">
    <property type="entry name" value="DUF2752"/>
    <property type="match status" value="1"/>
</dbReference>
<dbReference type="EMBL" id="JACRSQ010000027">
    <property type="protein sequence ID" value="MBC8544660.1"/>
    <property type="molecule type" value="Genomic_DNA"/>
</dbReference>
<sequence>MWKTWARNVCRRFGLWIGLAIYVLVFRGSCVIRLLTGIPCPGCGLSRAYLALLHGHIADAFYYHPLFFTVVPFLLYMTFYDRLSPRVGKKVETVACICLSAAFILVYIGRMVWGDGSVLSVDLESGMIYRILEAGRSLFG</sequence>
<proteinExistence type="predicted"/>
<dbReference type="AlphaFoldDB" id="A0A926DSV2"/>
<name>A0A926DSV2_9FIRM</name>
<evidence type="ECO:0000256" key="1">
    <source>
        <dbReference type="SAM" id="Phobius"/>
    </source>
</evidence>
<evidence type="ECO:0000313" key="3">
    <source>
        <dbReference type="Proteomes" id="UP000657006"/>
    </source>
</evidence>
<dbReference type="RefSeq" id="WP_177713628.1">
    <property type="nucleotide sequence ID" value="NZ_JACRSQ010000027.1"/>
</dbReference>
<dbReference type="InterPro" id="IPR021215">
    <property type="entry name" value="DUF2752"/>
</dbReference>
<feature type="transmembrane region" description="Helical" evidence="1">
    <location>
        <begin position="61"/>
        <end position="79"/>
    </location>
</feature>
<keyword evidence="3" id="KW-1185">Reference proteome</keyword>
<comment type="caution">
    <text evidence="2">The sequence shown here is derived from an EMBL/GenBank/DDBJ whole genome shotgun (WGS) entry which is preliminary data.</text>
</comment>
<feature type="transmembrane region" description="Helical" evidence="1">
    <location>
        <begin position="91"/>
        <end position="113"/>
    </location>
</feature>
<keyword evidence="1" id="KW-0812">Transmembrane</keyword>
<organism evidence="2 3">
    <name type="scientific">Bianquea renquensis</name>
    <dbReference type="NCBI Taxonomy" id="2763661"/>
    <lineage>
        <taxon>Bacteria</taxon>
        <taxon>Bacillati</taxon>
        <taxon>Bacillota</taxon>
        <taxon>Clostridia</taxon>
        <taxon>Eubacteriales</taxon>
        <taxon>Bianqueaceae</taxon>
        <taxon>Bianquea</taxon>
    </lineage>
</organism>
<protein>
    <submittedName>
        <fullName evidence="2">DUF2752 domain-containing protein</fullName>
    </submittedName>
</protein>
<dbReference type="Proteomes" id="UP000657006">
    <property type="component" value="Unassembled WGS sequence"/>
</dbReference>